<evidence type="ECO:0000256" key="1">
    <source>
        <dbReference type="ARBA" id="ARBA00001933"/>
    </source>
</evidence>
<reference evidence="11 12" key="1">
    <citation type="journal article" date="2019" name="Int. J. Syst. Evol. Microbiol.">
        <title>The Global Catalogue of Microorganisms (GCM) 10K type strain sequencing project: providing services to taxonomists for standard genome sequencing and annotation.</title>
        <authorList>
            <consortium name="The Broad Institute Genomics Platform"/>
            <consortium name="The Broad Institute Genome Sequencing Center for Infectious Disease"/>
            <person name="Wu L."/>
            <person name="Ma J."/>
        </authorList>
    </citation>
    <scope>NUCLEOTIDE SEQUENCE [LARGE SCALE GENOMIC DNA]</scope>
    <source>
        <strain evidence="11 12">JCM 14283</strain>
    </source>
</reference>
<protein>
    <submittedName>
        <fullName evidence="11">Cysteine desulfurase/sulfurtransferase TusA family protein</fullName>
    </submittedName>
</protein>
<evidence type="ECO:0000256" key="5">
    <source>
        <dbReference type="ARBA" id="ARBA00022898"/>
    </source>
</evidence>
<dbReference type="InterPro" id="IPR000192">
    <property type="entry name" value="Aminotrans_V_dom"/>
</dbReference>
<evidence type="ECO:0000313" key="11">
    <source>
        <dbReference type="EMBL" id="GAA2038688.1"/>
    </source>
</evidence>
<keyword evidence="6" id="KW-0408">Iron</keyword>
<dbReference type="InterPro" id="IPR015422">
    <property type="entry name" value="PyrdxlP-dep_Trfase_small"/>
</dbReference>
<evidence type="ECO:0000259" key="10">
    <source>
        <dbReference type="Pfam" id="PF00266"/>
    </source>
</evidence>
<accession>A0ABN2UJY3</accession>
<dbReference type="InterPro" id="IPR015421">
    <property type="entry name" value="PyrdxlP-dep_Trfase_major"/>
</dbReference>
<feature type="domain" description="Aminotransferase class V" evidence="10">
    <location>
        <begin position="77"/>
        <end position="389"/>
    </location>
</feature>
<dbReference type="Gene3D" id="3.90.1150.10">
    <property type="entry name" value="Aspartate Aminotransferase, domain 1"/>
    <property type="match status" value="1"/>
</dbReference>
<dbReference type="PANTHER" id="PTHR11601:SF34">
    <property type="entry name" value="CYSTEINE DESULFURASE"/>
    <property type="match status" value="1"/>
</dbReference>
<evidence type="ECO:0000256" key="2">
    <source>
        <dbReference type="ARBA" id="ARBA00006490"/>
    </source>
</evidence>
<organism evidence="11 12">
    <name type="scientific">Terrabacter terrae</name>
    <dbReference type="NCBI Taxonomy" id="318434"/>
    <lineage>
        <taxon>Bacteria</taxon>
        <taxon>Bacillati</taxon>
        <taxon>Actinomycetota</taxon>
        <taxon>Actinomycetes</taxon>
        <taxon>Micrococcales</taxon>
        <taxon>Intrasporangiaceae</taxon>
        <taxon>Terrabacter</taxon>
    </lineage>
</organism>
<comment type="caution">
    <text evidence="11">The sequence shown here is derived from an EMBL/GenBank/DDBJ whole genome shotgun (WGS) entry which is preliminary data.</text>
</comment>
<feature type="compositionally biased region" description="Low complexity" evidence="9">
    <location>
        <begin position="10"/>
        <end position="29"/>
    </location>
</feature>
<evidence type="ECO:0000256" key="6">
    <source>
        <dbReference type="ARBA" id="ARBA00023004"/>
    </source>
</evidence>
<dbReference type="PIRSF" id="PIRSF005572">
    <property type="entry name" value="NifS"/>
    <property type="match status" value="1"/>
</dbReference>
<evidence type="ECO:0000256" key="7">
    <source>
        <dbReference type="ARBA" id="ARBA00023014"/>
    </source>
</evidence>
<sequence>MVSHDPGTNPRPDAPASAKPPSATPLPTSGTTPQPPRDAFAPASRHLLDAAAGPLHPVARETLRAAVEVGWADPDRLHAEGRRARALLDRSRQVLAAGLGVQPAEVSFLPSGPAALARAVDGVAYAARRRGARTVASAVEHSAALVPGRSRAAAAGDASLLVEVPVDEAGRVDLDAWAAALAVDRTVVAALQSANGEVGTRQPLGRARDLAAARGVPLVVDAMASLGRDDVPADWDVLVGDARSWGGPPLGVLVVREGVRWQWVDARADVEHGRAEVTPWVPLALAAAEAWQQTASTRADDAGTTRSLVAAIRAAASAVPDTEVVGDPDDRLPHVVTFSSLFVDGEAVVGAFDRAGFAVASGSACTSSTLEPSHVLAAMGVLTHGNVRVTLPLPAVSPALADDVAAFVSALAPTVAGVRAELGVAGL</sequence>
<evidence type="ECO:0000256" key="9">
    <source>
        <dbReference type="SAM" id="MobiDB-lite"/>
    </source>
</evidence>
<dbReference type="InterPro" id="IPR015424">
    <property type="entry name" value="PyrdxlP-dep_Trfase"/>
</dbReference>
<evidence type="ECO:0000256" key="4">
    <source>
        <dbReference type="ARBA" id="ARBA00022723"/>
    </source>
</evidence>
<dbReference type="InterPro" id="IPR016454">
    <property type="entry name" value="Cysteine_dSase"/>
</dbReference>
<comment type="similarity">
    <text evidence="2">Belongs to the class-V pyridoxal-phosphate-dependent aminotransferase family. NifS/IscS subfamily.</text>
</comment>
<dbReference type="Pfam" id="PF00266">
    <property type="entry name" value="Aminotran_5"/>
    <property type="match status" value="1"/>
</dbReference>
<dbReference type="RefSeq" id="WP_343993482.1">
    <property type="nucleotide sequence ID" value="NZ_BAAANB010000021.1"/>
</dbReference>
<evidence type="ECO:0000313" key="12">
    <source>
        <dbReference type="Proteomes" id="UP001501285"/>
    </source>
</evidence>
<proteinExistence type="inferred from homology"/>
<comment type="catalytic activity">
    <reaction evidence="8">
        <text>(sulfur carrier)-H + L-cysteine = (sulfur carrier)-SH + L-alanine</text>
        <dbReference type="Rhea" id="RHEA:43892"/>
        <dbReference type="Rhea" id="RHEA-COMP:14737"/>
        <dbReference type="Rhea" id="RHEA-COMP:14739"/>
        <dbReference type="ChEBI" id="CHEBI:29917"/>
        <dbReference type="ChEBI" id="CHEBI:35235"/>
        <dbReference type="ChEBI" id="CHEBI:57972"/>
        <dbReference type="ChEBI" id="CHEBI:64428"/>
        <dbReference type="EC" id="2.8.1.7"/>
    </reaction>
</comment>
<keyword evidence="12" id="KW-1185">Reference proteome</keyword>
<dbReference type="Gene3D" id="3.40.640.10">
    <property type="entry name" value="Type I PLP-dependent aspartate aminotransferase-like (Major domain)"/>
    <property type="match status" value="1"/>
</dbReference>
<keyword evidence="3" id="KW-0808">Transferase</keyword>
<dbReference type="EMBL" id="BAAANB010000021">
    <property type="protein sequence ID" value="GAA2038688.1"/>
    <property type="molecule type" value="Genomic_DNA"/>
</dbReference>
<dbReference type="PANTHER" id="PTHR11601">
    <property type="entry name" value="CYSTEINE DESULFURYLASE FAMILY MEMBER"/>
    <property type="match status" value="1"/>
</dbReference>
<name>A0ABN2UJY3_9MICO</name>
<evidence type="ECO:0000256" key="3">
    <source>
        <dbReference type="ARBA" id="ARBA00022679"/>
    </source>
</evidence>
<evidence type="ECO:0000256" key="8">
    <source>
        <dbReference type="ARBA" id="ARBA00050776"/>
    </source>
</evidence>
<comment type="cofactor">
    <cofactor evidence="1">
        <name>pyridoxal 5'-phosphate</name>
        <dbReference type="ChEBI" id="CHEBI:597326"/>
    </cofactor>
</comment>
<keyword evidence="7" id="KW-0411">Iron-sulfur</keyword>
<feature type="region of interest" description="Disordered" evidence="9">
    <location>
        <begin position="1"/>
        <end position="40"/>
    </location>
</feature>
<gene>
    <name evidence="11" type="ORF">GCM10009740_33830</name>
</gene>
<dbReference type="SUPFAM" id="SSF53383">
    <property type="entry name" value="PLP-dependent transferases"/>
    <property type="match status" value="1"/>
</dbReference>
<keyword evidence="4" id="KW-0479">Metal-binding</keyword>
<dbReference type="Proteomes" id="UP001501285">
    <property type="component" value="Unassembled WGS sequence"/>
</dbReference>
<keyword evidence="5" id="KW-0663">Pyridoxal phosphate</keyword>